<sequence>MKTLISGPDSMWRSSQVKPGHSMTVCELGFGDNNHGEISYTRVNHVGFRRKPASREVERAHYVPEDVSEVYDGSEAPNDKKGYLME</sequence>
<dbReference type="Proteomes" id="UP000326532">
    <property type="component" value="Unassembled WGS sequence"/>
</dbReference>
<gene>
    <name evidence="1" type="ORF">BDV34DRAFT_195262</name>
</gene>
<dbReference type="EMBL" id="ML734968">
    <property type="protein sequence ID" value="KAB8205818.1"/>
    <property type="molecule type" value="Genomic_DNA"/>
</dbReference>
<organism evidence="1 2">
    <name type="scientific">Aspergillus parasiticus</name>
    <dbReference type="NCBI Taxonomy" id="5067"/>
    <lineage>
        <taxon>Eukaryota</taxon>
        <taxon>Fungi</taxon>
        <taxon>Dikarya</taxon>
        <taxon>Ascomycota</taxon>
        <taxon>Pezizomycotina</taxon>
        <taxon>Eurotiomycetes</taxon>
        <taxon>Eurotiomycetidae</taxon>
        <taxon>Eurotiales</taxon>
        <taxon>Aspergillaceae</taxon>
        <taxon>Aspergillus</taxon>
        <taxon>Aspergillus subgen. Circumdati</taxon>
    </lineage>
</organism>
<evidence type="ECO:0000313" key="2">
    <source>
        <dbReference type="Proteomes" id="UP000326532"/>
    </source>
</evidence>
<dbReference type="AlphaFoldDB" id="A0A5N6DL14"/>
<dbReference type="OMA" id="GFGDNNH"/>
<dbReference type="VEuPathDB" id="FungiDB:BDV34DRAFT_195262"/>
<evidence type="ECO:0000313" key="1">
    <source>
        <dbReference type="EMBL" id="KAB8205818.1"/>
    </source>
</evidence>
<reference evidence="1 2" key="1">
    <citation type="submission" date="2019-04" db="EMBL/GenBank/DDBJ databases">
        <title>Fungal friends and foes A comparative genomics study of 23 Aspergillus species from section Flavi.</title>
        <authorList>
            <consortium name="DOE Joint Genome Institute"/>
            <person name="Kjaerbolling I."/>
            <person name="Vesth T.C."/>
            <person name="Frisvad J.C."/>
            <person name="Nybo J.L."/>
            <person name="Theobald S."/>
            <person name="Kildgaard S."/>
            <person name="Petersen T.I."/>
            <person name="Kuo A."/>
            <person name="Sato A."/>
            <person name="Lyhne E.K."/>
            <person name="Kogle M.E."/>
            <person name="Wiebenga A."/>
            <person name="Kun R.S."/>
            <person name="Lubbers R.J."/>
            <person name="Makela M.R."/>
            <person name="Barry K."/>
            <person name="Chovatia M."/>
            <person name="Clum A."/>
            <person name="Daum C."/>
            <person name="Haridas S."/>
            <person name="He G."/>
            <person name="LaButti K."/>
            <person name="Lipzen A."/>
            <person name="Mondo S."/>
            <person name="Pangilinan J."/>
            <person name="Riley R."/>
            <person name="Salamov A."/>
            <person name="Simmons B.A."/>
            <person name="Magnuson J.K."/>
            <person name="Henrissat B."/>
            <person name="Mortensen U.H."/>
            <person name="Larsen T.O."/>
            <person name="De vries R.P."/>
            <person name="Grigoriev I.V."/>
            <person name="Machida M."/>
            <person name="Baker S.E."/>
            <person name="Andersen M.R."/>
        </authorList>
    </citation>
    <scope>NUCLEOTIDE SEQUENCE [LARGE SCALE GENOMIC DNA]</scope>
    <source>
        <strain evidence="1 2">CBS 117618</strain>
    </source>
</reference>
<keyword evidence="2" id="KW-1185">Reference proteome</keyword>
<name>A0A5N6DL14_ASPPA</name>
<proteinExistence type="predicted"/>
<accession>A0A5N6DL14</accession>
<protein>
    <submittedName>
        <fullName evidence="1">Uncharacterized protein</fullName>
    </submittedName>
</protein>